<proteinExistence type="predicted"/>
<evidence type="ECO:0000313" key="1">
    <source>
        <dbReference type="EMBL" id="KIJ23308.1"/>
    </source>
</evidence>
<sequence>MERANMGLCCAFATHIGHIRARVINAGYILSPSVQLGLVHTIKWIIDVRRPVKKQDTDTRAVPDLYLFVENVDWERSRNFTPDVYWSTCPQGTTRLTILELYKFGIDRSPSVQCEVKLFTVEEDEAFDLACQFYRTCGLNPSSENVAQILGYPVPHHMPLGAL</sequence>
<name>A0A0C9T369_SPHS4</name>
<dbReference type="HOGENOM" id="CLU_138102_0_0_1"/>
<gene>
    <name evidence="1" type="ORF">M422DRAFT_276144</name>
</gene>
<organism evidence="1 2">
    <name type="scientific">Sphaerobolus stellatus (strain SS14)</name>
    <dbReference type="NCBI Taxonomy" id="990650"/>
    <lineage>
        <taxon>Eukaryota</taxon>
        <taxon>Fungi</taxon>
        <taxon>Dikarya</taxon>
        <taxon>Basidiomycota</taxon>
        <taxon>Agaricomycotina</taxon>
        <taxon>Agaricomycetes</taxon>
        <taxon>Phallomycetidae</taxon>
        <taxon>Geastrales</taxon>
        <taxon>Sphaerobolaceae</taxon>
        <taxon>Sphaerobolus</taxon>
    </lineage>
</organism>
<reference evidence="1 2" key="1">
    <citation type="submission" date="2014-06" db="EMBL/GenBank/DDBJ databases">
        <title>Evolutionary Origins and Diversification of the Mycorrhizal Mutualists.</title>
        <authorList>
            <consortium name="DOE Joint Genome Institute"/>
            <consortium name="Mycorrhizal Genomics Consortium"/>
            <person name="Kohler A."/>
            <person name="Kuo A."/>
            <person name="Nagy L.G."/>
            <person name="Floudas D."/>
            <person name="Copeland A."/>
            <person name="Barry K.W."/>
            <person name="Cichocki N."/>
            <person name="Veneault-Fourrey C."/>
            <person name="LaButti K."/>
            <person name="Lindquist E.A."/>
            <person name="Lipzen A."/>
            <person name="Lundell T."/>
            <person name="Morin E."/>
            <person name="Murat C."/>
            <person name="Riley R."/>
            <person name="Ohm R."/>
            <person name="Sun H."/>
            <person name="Tunlid A."/>
            <person name="Henrissat B."/>
            <person name="Grigoriev I.V."/>
            <person name="Hibbett D.S."/>
            <person name="Martin F."/>
        </authorList>
    </citation>
    <scope>NUCLEOTIDE SEQUENCE [LARGE SCALE GENOMIC DNA]</scope>
    <source>
        <strain evidence="1 2">SS14</strain>
    </source>
</reference>
<evidence type="ECO:0000313" key="2">
    <source>
        <dbReference type="Proteomes" id="UP000054279"/>
    </source>
</evidence>
<accession>A0A0C9T369</accession>
<keyword evidence="2" id="KW-1185">Reference proteome</keyword>
<dbReference type="Proteomes" id="UP000054279">
    <property type="component" value="Unassembled WGS sequence"/>
</dbReference>
<protein>
    <submittedName>
        <fullName evidence="1">Uncharacterized protein</fullName>
    </submittedName>
</protein>
<dbReference type="EMBL" id="KN837726">
    <property type="protein sequence ID" value="KIJ23308.1"/>
    <property type="molecule type" value="Genomic_DNA"/>
</dbReference>
<dbReference type="AlphaFoldDB" id="A0A0C9T369"/>